<feature type="transmembrane region" description="Helical" evidence="1">
    <location>
        <begin position="50"/>
        <end position="68"/>
    </location>
</feature>
<dbReference type="RefSeq" id="WP_058505314.1">
    <property type="nucleotide sequence ID" value="NZ_CAAAIF010000017.1"/>
</dbReference>
<dbReference type="AlphaFoldDB" id="A0A0W0WMI0"/>
<dbReference type="EMBL" id="LNYO01000023">
    <property type="protein sequence ID" value="KTD33557.1"/>
    <property type="molecule type" value="Genomic_DNA"/>
</dbReference>
<evidence type="ECO:0000256" key="1">
    <source>
        <dbReference type="SAM" id="Phobius"/>
    </source>
</evidence>
<feature type="transmembrane region" description="Helical" evidence="1">
    <location>
        <begin position="17"/>
        <end position="38"/>
    </location>
</feature>
<organism evidence="2 3">
    <name type="scientific">Legionella nautarum</name>
    <dbReference type="NCBI Taxonomy" id="45070"/>
    <lineage>
        <taxon>Bacteria</taxon>
        <taxon>Pseudomonadati</taxon>
        <taxon>Pseudomonadota</taxon>
        <taxon>Gammaproteobacteria</taxon>
        <taxon>Legionellales</taxon>
        <taxon>Legionellaceae</taxon>
        <taxon>Legionella</taxon>
    </lineage>
</organism>
<comment type="caution">
    <text evidence="2">The sequence shown here is derived from an EMBL/GenBank/DDBJ whole genome shotgun (WGS) entry which is preliminary data.</text>
</comment>
<proteinExistence type="predicted"/>
<evidence type="ECO:0000313" key="2">
    <source>
        <dbReference type="EMBL" id="KTD33557.1"/>
    </source>
</evidence>
<dbReference type="Proteomes" id="UP000054725">
    <property type="component" value="Unassembled WGS sequence"/>
</dbReference>
<accession>A0A0W0WMI0</accession>
<dbReference type="PATRIC" id="fig|45070.6.peg.2435"/>
<dbReference type="STRING" id="45070.Lnau_2308"/>
<evidence type="ECO:0000313" key="3">
    <source>
        <dbReference type="Proteomes" id="UP000054725"/>
    </source>
</evidence>
<name>A0A0W0WMI0_9GAMM</name>
<keyword evidence="1" id="KW-0812">Transmembrane</keyword>
<dbReference type="OrthoDB" id="5656218at2"/>
<protein>
    <recommendedName>
        <fullName evidence="4">Transmembrane protein</fullName>
    </recommendedName>
</protein>
<keyword evidence="1" id="KW-1133">Transmembrane helix</keyword>
<sequence length="165" mass="19238">MIWNDTYLKQRADFPKWFYYISFSTNSILAWCAIYSFLEKTKWIDKIIPAVGSLFLIYFGLYCVLMILKGNEYVESIEKEGDCFTLTDIFKKEINFTASDVLSVKTSKFSIITKYLTGFAKYVPGLELILKDGVKYYISPNMENINTLKEHLLEKKNILLQKGNK</sequence>
<keyword evidence="3" id="KW-1185">Reference proteome</keyword>
<evidence type="ECO:0008006" key="4">
    <source>
        <dbReference type="Google" id="ProtNLM"/>
    </source>
</evidence>
<gene>
    <name evidence="2" type="ORF">Lnau_2308</name>
</gene>
<reference evidence="2 3" key="1">
    <citation type="submission" date="2015-11" db="EMBL/GenBank/DDBJ databases">
        <title>Genomic analysis of 38 Legionella species identifies large and diverse effector repertoires.</title>
        <authorList>
            <person name="Burstein D."/>
            <person name="Amaro F."/>
            <person name="Zusman T."/>
            <person name="Lifshitz Z."/>
            <person name="Cohen O."/>
            <person name="Gilbert J.A."/>
            <person name="Pupko T."/>
            <person name="Shuman H.A."/>
            <person name="Segal G."/>
        </authorList>
    </citation>
    <scope>NUCLEOTIDE SEQUENCE [LARGE SCALE GENOMIC DNA]</scope>
    <source>
        <strain evidence="2 3">ATCC 49506</strain>
    </source>
</reference>
<keyword evidence="1" id="KW-0472">Membrane</keyword>